<accession>A0A7C8JRS2</accession>
<dbReference type="EC" id="3.4.-.-" evidence="11"/>
<evidence type="ECO:0000256" key="9">
    <source>
        <dbReference type="ARBA" id="ARBA00023157"/>
    </source>
</evidence>
<keyword evidence="6" id="KW-0732">Signal</keyword>
<protein>
    <recommendedName>
        <fullName evidence="11">Peptide hydrolase</fullName>
        <ecNumber evidence="11">3.4.-.-</ecNumber>
    </recommendedName>
</protein>
<sequence length="434" mass="47188">MSPPCPPSPPTFPPSIPPSSNLLIKTLLTPITPQTLTLTTDITHLTTSFKTRYFRSKSGREASIWVFNRLKSIITLNSNETGGGVVNVNASVELFNHSWVQPSVIAKVVGGSDTTVVLSSHIDSLNLHLPLFFPAPGANDDASGVAALISIFQIIISSNPPIKFKNTLEFHFYSAEETGFWGSTDVFSRYNKMYRDIHSVLQFDMIGRIPPTASKATVTNNKQKENDNIQNGKGEIGIVNDFLDEGFKRYIKLIAGEYTGINTVDTYCGYACSDHASAIRYGYPGGLLTSGKLEDVLAQEDDVSHTRYDTMDRLDLSLITEFVRFGVAWGVGLGVADISIGNRGGGGGGGGGGGRRGYLCDNGYPDGFMGGVRRFSAARAADPLGIGLWILLLVVMLGIARPWEEVPIVMKMGRMVRRGVRRGYGVLVRREEPD</sequence>
<keyword evidence="5 11" id="KW-0479">Metal-binding</keyword>
<dbReference type="Proteomes" id="UP000480548">
    <property type="component" value="Unassembled WGS sequence"/>
</dbReference>
<comment type="similarity">
    <text evidence="10">Belongs to the peptidase M28 family. M28E subfamily.</text>
</comment>
<dbReference type="PANTHER" id="PTHR12147">
    <property type="entry name" value="METALLOPEPTIDASE M28 FAMILY MEMBER"/>
    <property type="match status" value="1"/>
</dbReference>
<dbReference type="GO" id="GO:0006508">
    <property type="term" value="P:proteolysis"/>
    <property type="evidence" value="ECO:0007669"/>
    <property type="project" value="UniProtKB-KW"/>
</dbReference>
<evidence type="ECO:0000256" key="3">
    <source>
        <dbReference type="ARBA" id="ARBA00022438"/>
    </source>
</evidence>
<evidence type="ECO:0000313" key="13">
    <source>
        <dbReference type="EMBL" id="KAF3134398.1"/>
    </source>
</evidence>
<keyword evidence="3 13" id="KW-0031">Aminopeptidase</keyword>
<evidence type="ECO:0000256" key="11">
    <source>
        <dbReference type="RuleBase" id="RU361240"/>
    </source>
</evidence>
<evidence type="ECO:0000313" key="14">
    <source>
        <dbReference type="Proteomes" id="UP000480548"/>
    </source>
</evidence>
<name>A0A7C8JRS2_ORBOL</name>
<dbReference type="InterPro" id="IPR045175">
    <property type="entry name" value="M28_fam"/>
</dbReference>
<feature type="domain" description="Peptidase M28" evidence="12">
    <location>
        <begin position="104"/>
        <end position="322"/>
    </location>
</feature>
<dbReference type="GO" id="GO:0004177">
    <property type="term" value="F:aminopeptidase activity"/>
    <property type="evidence" value="ECO:0007669"/>
    <property type="project" value="UniProtKB-KW"/>
</dbReference>
<dbReference type="GO" id="GO:0008235">
    <property type="term" value="F:metalloexopeptidase activity"/>
    <property type="evidence" value="ECO:0007669"/>
    <property type="project" value="InterPro"/>
</dbReference>
<dbReference type="AlphaFoldDB" id="A0A7C8JRS2"/>
<keyword evidence="8 11" id="KW-0862">Zinc</keyword>
<gene>
    <name evidence="13" type="primary">LAP1_2</name>
    <name evidence="13" type="ORF">TWF703_006380</name>
</gene>
<evidence type="ECO:0000259" key="12">
    <source>
        <dbReference type="Pfam" id="PF04389"/>
    </source>
</evidence>
<evidence type="ECO:0000256" key="4">
    <source>
        <dbReference type="ARBA" id="ARBA00022670"/>
    </source>
</evidence>
<evidence type="ECO:0000256" key="8">
    <source>
        <dbReference type="ARBA" id="ARBA00022833"/>
    </source>
</evidence>
<dbReference type="GO" id="GO:0046872">
    <property type="term" value="F:metal ion binding"/>
    <property type="evidence" value="ECO:0007669"/>
    <property type="project" value="UniProtKB-KW"/>
</dbReference>
<evidence type="ECO:0000256" key="5">
    <source>
        <dbReference type="ARBA" id="ARBA00022723"/>
    </source>
</evidence>
<evidence type="ECO:0000256" key="10">
    <source>
        <dbReference type="ARBA" id="ARBA00043962"/>
    </source>
</evidence>
<keyword evidence="4 11" id="KW-0645">Protease</keyword>
<dbReference type="Pfam" id="PF04389">
    <property type="entry name" value="Peptidase_M28"/>
    <property type="match status" value="1"/>
</dbReference>
<comment type="cofactor">
    <cofactor evidence="1">
        <name>Zn(2+)</name>
        <dbReference type="ChEBI" id="CHEBI:29105"/>
    </cofactor>
</comment>
<proteinExistence type="inferred from homology"/>
<comment type="caution">
    <text evidence="13">The sequence shown here is derived from an EMBL/GenBank/DDBJ whole genome shotgun (WGS) entry which is preliminary data.</text>
</comment>
<dbReference type="SUPFAM" id="SSF53187">
    <property type="entry name" value="Zn-dependent exopeptidases"/>
    <property type="match status" value="1"/>
</dbReference>
<dbReference type="PANTHER" id="PTHR12147:SF56">
    <property type="entry name" value="AMINOPEPTIDASE YDR415C-RELATED"/>
    <property type="match status" value="1"/>
</dbReference>
<evidence type="ECO:0000256" key="2">
    <source>
        <dbReference type="ARBA" id="ARBA00011245"/>
    </source>
</evidence>
<evidence type="ECO:0000256" key="6">
    <source>
        <dbReference type="ARBA" id="ARBA00022729"/>
    </source>
</evidence>
<comment type="subunit">
    <text evidence="2">Monomer.</text>
</comment>
<keyword evidence="9" id="KW-1015">Disulfide bond</keyword>
<dbReference type="EMBL" id="WIQZ01000036">
    <property type="protein sequence ID" value="KAF3134398.1"/>
    <property type="molecule type" value="Genomic_DNA"/>
</dbReference>
<evidence type="ECO:0000256" key="7">
    <source>
        <dbReference type="ARBA" id="ARBA00022801"/>
    </source>
</evidence>
<organism evidence="13 14">
    <name type="scientific">Orbilia oligospora</name>
    <name type="common">Nematode-trapping fungus</name>
    <name type="synonym">Arthrobotrys oligospora</name>
    <dbReference type="NCBI Taxonomy" id="2813651"/>
    <lineage>
        <taxon>Eukaryota</taxon>
        <taxon>Fungi</taxon>
        <taxon>Dikarya</taxon>
        <taxon>Ascomycota</taxon>
        <taxon>Pezizomycotina</taxon>
        <taxon>Orbiliomycetes</taxon>
        <taxon>Orbiliales</taxon>
        <taxon>Orbiliaceae</taxon>
        <taxon>Orbilia</taxon>
    </lineage>
</organism>
<dbReference type="Gene3D" id="3.40.630.10">
    <property type="entry name" value="Zn peptidases"/>
    <property type="match status" value="1"/>
</dbReference>
<reference evidence="13 14" key="1">
    <citation type="submission" date="2019-06" db="EMBL/GenBank/DDBJ databases">
        <authorList>
            <person name="Palmer J.M."/>
        </authorList>
    </citation>
    <scope>NUCLEOTIDE SEQUENCE [LARGE SCALE GENOMIC DNA]</scope>
    <source>
        <strain evidence="13 14">TWF703</strain>
    </source>
</reference>
<evidence type="ECO:0000256" key="1">
    <source>
        <dbReference type="ARBA" id="ARBA00001947"/>
    </source>
</evidence>
<keyword evidence="7 11" id="KW-0378">Hydrolase</keyword>
<dbReference type="InterPro" id="IPR007484">
    <property type="entry name" value="Peptidase_M28"/>
</dbReference>